<feature type="region of interest" description="Disordered" evidence="6">
    <location>
        <begin position="900"/>
        <end position="927"/>
    </location>
</feature>
<dbReference type="GO" id="GO:0071944">
    <property type="term" value="C:cell periphery"/>
    <property type="evidence" value="ECO:0007669"/>
    <property type="project" value="UniProtKB-ARBA"/>
</dbReference>
<dbReference type="Proteomes" id="UP000242875">
    <property type="component" value="Unassembled WGS sequence"/>
</dbReference>
<feature type="non-terminal residue" evidence="10">
    <location>
        <position position="1"/>
    </location>
</feature>
<dbReference type="GO" id="GO:0016020">
    <property type="term" value="C:membrane"/>
    <property type="evidence" value="ECO:0007669"/>
    <property type="project" value="UniProtKB-SubCell"/>
</dbReference>
<accession>A0A261Y3I6</accession>
<feature type="region of interest" description="Disordered" evidence="6">
    <location>
        <begin position="1048"/>
        <end position="1084"/>
    </location>
</feature>
<feature type="domain" description="C2" evidence="8">
    <location>
        <begin position="597"/>
        <end position="717"/>
    </location>
</feature>
<evidence type="ECO:0000313" key="11">
    <source>
        <dbReference type="Proteomes" id="UP000242875"/>
    </source>
</evidence>
<dbReference type="CDD" id="cd21678">
    <property type="entry name" value="SMP_TCB"/>
    <property type="match status" value="1"/>
</dbReference>
<dbReference type="PROSITE" id="PS50004">
    <property type="entry name" value="C2"/>
    <property type="match status" value="5"/>
</dbReference>
<feature type="domain" description="C2" evidence="8">
    <location>
        <begin position="453"/>
        <end position="570"/>
    </location>
</feature>
<keyword evidence="11" id="KW-1185">Reference proteome</keyword>
<keyword evidence="5 7" id="KW-0472">Membrane</keyword>
<gene>
    <name evidence="10" type="ORF">BZG36_02423</name>
</gene>
<comment type="caution">
    <text evidence="10">The sequence shown here is derived from an EMBL/GenBank/DDBJ whole genome shotgun (WGS) entry which is preliminary data.</text>
</comment>
<evidence type="ECO:0000256" key="1">
    <source>
        <dbReference type="ARBA" id="ARBA00004370"/>
    </source>
</evidence>
<dbReference type="InterPro" id="IPR031468">
    <property type="entry name" value="SMP_LBD"/>
</dbReference>
<feature type="transmembrane region" description="Helical" evidence="7">
    <location>
        <begin position="207"/>
        <end position="223"/>
    </location>
</feature>
<dbReference type="PIRSF" id="PIRSF037232">
    <property type="entry name" value="Tricalbin"/>
    <property type="match status" value="1"/>
</dbReference>
<keyword evidence="7" id="KW-1133">Transmembrane helix</keyword>
<evidence type="ECO:0000256" key="4">
    <source>
        <dbReference type="ARBA" id="ARBA00023121"/>
    </source>
</evidence>
<feature type="region of interest" description="Disordered" evidence="6">
    <location>
        <begin position="81"/>
        <end position="119"/>
    </location>
</feature>
<dbReference type="Pfam" id="PF00168">
    <property type="entry name" value="C2"/>
    <property type="match status" value="5"/>
</dbReference>
<evidence type="ECO:0000256" key="7">
    <source>
        <dbReference type="SAM" id="Phobius"/>
    </source>
</evidence>
<dbReference type="EMBL" id="MVBO01000020">
    <property type="protein sequence ID" value="OZJ05187.1"/>
    <property type="molecule type" value="Genomic_DNA"/>
</dbReference>
<evidence type="ECO:0000256" key="2">
    <source>
        <dbReference type="ARBA" id="ARBA00022448"/>
    </source>
</evidence>
<protein>
    <recommendedName>
        <fullName evidence="12">C2 domain-containing protein</fullName>
    </recommendedName>
</protein>
<keyword evidence="3" id="KW-0445">Lipid transport</keyword>
<dbReference type="InterPro" id="IPR056910">
    <property type="entry name" value="TCB1-3_C2"/>
</dbReference>
<dbReference type="InterPro" id="IPR017147">
    <property type="entry name" value="Tricalbin"/>
</dbReference>
<sequence>AQNGHPGQSTDPNKQAIQQMNEAIVQDAGGQNVHAFDPDASPAEKKAQAEASIPKEILPPAKAEKPVGAVAEVQSKPAVPPIEAAEKQVARKSTTQKEKEEKGTLKAAEKPKAKPPQTFPTAAKGKIPAFYEVGWNSFSGLDLPGAAPKVAGDPDAGLIEMPNLSIKKENEIMTSWIDHAYFGELRRNAGVLLIATVWTWWLTRIGGWVWALFVVGAFVITYYHNHMRRLRRNAYDDMVLETIKTRLDNNAETADWINTFLARFWRIYEPVLSAQVISQVDGVLADNCPPFLDSLRLTTFTLGTKPPTIDEVRSYPRTKADEVQFEMRVSFTPNDTADMTRREIEAKRNPKVALTVRVGKGFVGAGAPILVEDMSFKGHVRVKLQLMTGMPFVKQLAFCFLETPEIGYVLKPVGGEHFGVDIMSLIPGLAPFIRSQINNNLGPMMYYPNEFKLDIDSLVNGPASSSTAIGVLAVTVHSGQGIKNVELIGKSDPYVRFLLEGKPELGRTSVQQDTTDPKWEETHFLLLNDLEEVLKLAIYDKDENTKDKSMGTAEFDLKSIKDAEDGTVAGQTLTVMRTGKPVGTLSVDFKWCPMLKESKKEDGTTVPPPESNTGILRFTLQGCSELDSTKGEGDRLNAYARVLVNGAEKIKSKAIKRTNNPNWNKNFEMLIVDRTQTNIYVEIKHERDFAEDPVIGTYTTSLIKLLSNLEKKITEFDLKDARGGTLRLTAVWKPVNLEGLEELLGHGAYIPPIGVLRFRAFEARDVKNVEAMSGGKSDPFIRALCNGQERDRTEVIDNTLNPVWNEWLYVPVHTMTERIYLECMDWQNNGSHRSLGMVHIDLEGLVKEIKKGEGKNQIKWHEATGKTIDTRAPLATVNNKPVKGDLHYFVSFHPTLKFADEAGSKNDDNENGKDDRATEEKPKAPKQIDRSVDLHGEKVKLNSLKEVDILAYQSGVLSVTVHNARFTSSVHACAEICVDSNDAQYRSPAVRGQTVTVEDTGDAFIRELDFSRIVISFRKAGDRTNREPPYCQFSGQVKDLLRQQEEVKARRRAQKAAKPAVENEDDNDDHEDEDRGTEFHFDGPNPGTVTLSFKYTPVIQYQMERSESLDNQGQLNVTLLKANGLIAADRGGTSDPYVVAKLGEAKLFKSQTYKKTLDPVFKNETFQVGIQSRETARLTLEIYDFDQVGTADELGVTEVPLAGDAVEAFMARDRQLPVMLKGQQAGTITVRLNWQPQLLARKKTGTVFTGATRMLTGAPGAVFGAGGKVVGGGAKVVGGGVGAVGHGLKQGGSALASGFGFGKKKLSQDMTHADGMVNSTSNESIQPQQNGNLSQLAPAQAAQGVNTQGGNMVGAPGTVSFTILEASGLRAVDRGGSSDPYVRVKVGNKEIFKSKIKKKTLEPHWDETFTYHVDPSPITFDIILKDHNAIGKDEGLGEFVFPLWDIMKHQPGQPSHFEEWLALQPQGSGKLRVRVEFTPNA</sequence>
<feature type="region of interest" description="Disordered" evidence="6">
    <location>
        <begin position="1"/>
        <end position="63"/>
    </location>
</feature>
<dbReference type="PROSITE" id="PS51847">
    <property type="entry name" value="SMP"/>
    <property type="match status" value="1"/>
</dbReference>
<dbReference type="CDD" id="cd00030">
    <property type="entry name" value="C2"/>
    <property type="match status" value="1"/>
</dbReference>
<dbReference type="Gene3D" id="2.60.40.150">
    <property type="entry name" value="C2 domain"/>
    <property type="match status" value="5"/>
</dbReference>
<dbReference type="Pfam" id="PF24920">
    <property type="entry name" value="C2_TCB1"/>
    <property type="match status" value="1"/>
</dbReference>
<dbReference type="SUPFAM" id="SSF49562">
    <property type="entry name" value="C2 domain (Calcium/lipid-binding domain, CaLB)"/>
    <property type="match status" value="5"/>
</dbReference>
<evidence type="ECO:0000259" key="8">
    <source>
        <dbReference type="PROSITE" id="PS50004"/>
    </source>
</evidence>
<proteinExistence type="predicted"/>
<evidence type="ECO:0000256" key="3">
    <source>
        <dbReference type="ARBA" id="ARBA00023055"/>
    </source>
</evidence>
<dbReference type="OrthoDB" id="1029639at2759"/>
<keyword evidence="7" id="KW-0812">Transmembrane</keyword>
<dbReference type="PANTHER" id="PTHR46980">
    <property type="entry name" value="TRICALBIN-1-RELATED"/>
    <property type="match status" value="1"/>
</dbReference>
<feature type="compositionally biased region" description="Polar residues" evidence="6">
    <location>
        <begin position="1317"/>
        <end position="1349"/>
    </location>
</feature>
<feature type="domain" description="C2" evidence="8">
    <location>
        <begin position="1340"/>
        <end position="1461"/>
    </location>
</feature>
<dbReference type="PANTHER" id="PTHR46980:SF2">
    <property type="entry name" value="TRICALBIN-1-RELATED"/>
    <property type="match status" value="1"/>
</dbReference>
<dbReference type="InterPro" id="IPR037761">
    <property type="entry name" value="C2A_Tricalbin"/>
</dbReference>
<dbReference type="InterPro" id="IPR035892">
    <property type="entry name" value="C2_domain_sf"/>
</dbReference>
<comment type="subcellular location">
    <subcellularLocation>
        <location evidence="1">Membrane</location>
    </subcellularLocation>
</comment>
<feature type="compositionally biased region" description="Basic and acidic residues" evidence="6">
    <location>
        <begin position="84"/>
        <end position="112"/>
    </location>
</feature>
<evidence type="ECO:0000259" key="9">
    <source>
        <dbReference type="PROSITE" id="PS51847"/>
    </source>
</evidence>
<feature type="compositionally biased region" description="Acidic residues" evidence="6">
    <location>
        <begin position="1062"/>
        <end position="1075"/>
    </location>
</feature>
<feature type="domain" description="C2" evidence="8">
    <location>
        <begin position="739"/>
        <end position="856"/>
    </location>
</feature>
<feature type="region of interest" description="Disordered" evidence="6">
    <location>
        <begin position="1314"/>
        <end position="1349"/>
    </location>
</feature>
<dbReference type="InterPro" id="IPR052455">
    <property type="entry name" value="Tricalbin_domain"/>
</dbReference>
<dbReference type="InterPro" id="IPR000008">
    <property type="entry name" value="C2_dom"/>
</dbReference>
<dbReference type="CDD" id="cd04044">
    <property type="entry name" value="C2A_Tricalbin-like"/>
    <property type="match status" value="1"/>
</dbReference>
<dbReference type="GO" id="GO:0006869">
    <property type="term" value="P:lipid transport"/>
    <property type="evidence" value="ECO:0007669"/>
    <property type="project" value="UniProtKB-KW"/>
</dbReference>
<evidence type="ECO:0000256" key="6">
    <source>
        <dbReference type="SAM" id="MobiDB-lite"/>
    </source>
</evidence>
<dbReference type="GO" id="GO:0008289">
    <property type="term" value="F:lipid binding"/>
    <property type="evidence" value="ECO:0007669"/>
    <property type="project" value="UniProtKB-KW"/>
</dbReference>
<keyword evidence="4" id="KW-0446">Lipid-binding</keyword>
<evidence type="ECO:0000313" key="10">
    <source>
        <dbReference type="EMBL" id="OZJ05187.1"/>
    </source>
</evidence>
<keyword evidence="2" id="KW-0813">Transport</keyword>
<feature type="domain" description="C2" evidence="8">
    <location>
        <begin position="1095"/>
        <end position="1214"/>
    </location>
</feature>
<reference evidence="10 11" key="1">
    <citation type="journal article" date="2017" name="Mycologia">
        <title>Bifiguratus adelaidae, gen. et sp. nov., a new member of Mucoromycotina in endophytic and soil-dwelling habitats.</title>
        <authorList>
            <person name="Torres-Cruz T.J."/>
            <person name="Billingsley Tobias T.L."/>
            <person name="Almatruk M."/>
            <person name="Hesse C."/>
            <person name="Kuske C.R."/>
            <person name="Desiro A."/>
            <person name="Benucci G.M."/>
            <person name="Bonito G."/>
            <person name="Stajich J.E."/>
            <person name="Dunlap C."/>
            <person name="Arnold A.E."/>
            <person name="Porras-Alfaro A."/>
        </authorList>
    </citation>
    <scope>NUCLEOTIDE SEQUENCE [LARGE SCALE GENOMIC DNA]</scope>
    <source>
        <strain evidence="10 11">AZ0501</strain>
    </source>
</reference>
<evidence type="ECO:0008006" key="12">
    <source>
        <dbReference type="Google" id="ProtNLM"/>
    </source>
</evidence>
<dbReference type="SMART" id="SM00239">
    <property type="entry name" value="C2"/>
    <property type="match status" value="5"/>
</dbReference>
<name>A0A261Y3I6_9FUNG</name>
<dbReference type="GO" id="GO:0061817">
    <property type="term" value="P:endoplasmic reticulum-plasma membrane tethering"/>
    <property type="evidence" value="ECO:0007669"/>
    <property type="project" value="InterPro"/>
</dbReference>
<evidence type="ECO:0000256" key="5">
    <source>
        <dbReference type="ARBA" id="ARBA00023136"/>
    </source>
</evidence>
<feature type="domain" description="SMP-LTD" evidence="9">
    <location>
        <begin position="250"/>
        <end position="456"/>
    </location>
</feature>
<feature type="compositionally biased region" description="Polar residues" evidence="6">
    <location>
        <begin position="1"/>
        <end position="21"/>
    </location>
</feature>
<organism evidence="10 11">
    <name type="scientific">Bifiguratus adelaidae</name>
    <dbReference type="NCBI Taxonomy" id="1938954"/>
    <lineage>
        <taxon>Eukaryota</taxon>
        <taxon>Fungi</taxon>
        <taxon>Fungi incertae sedis</taxon>
        <taxon>Mucoromycota</taxon>
        <taxon>Mucoromycotina</taxon>
        <taxon>Endogonomycetes</taxon>
        <taxon>Endogonales</taxon>
        <taxon>Endogonales incertae sedis</taxon>
        <taxon>Bifiguratus</taxon>
    </lineage>
</organism>
<dbReference type="Pfam" id="PF25669">
    <property type="entry name" value="SMP_MUG190-like"/>
    <property type="match status" value="1"/>
</dbReference>